<accession>A0ABU3WMB3</accession>
<evidence type="ECO:0000313" key="3">
    <source>
        <dbReference type="Proteomes" id="UP001275440"/>
    </source>
</evidence>
<evidence type="ECO:0000313" key="2">
    <source>
        <dbReference type="EMBL" id="MDV2477217.1"/>
    </source>
</evidence>
<dbReference type="EMBL" id="WBMO01000001">
    <property type="protein sequence ID" value="MDV2475136.1"/>
    <property type="molecule type" value="Genomic_DNA"/>
</dbReference>
<proteinExistence type="predicted"/>
<dbReference type="EMBL" id="WBMO01000002">
    <property type="protein sequence ID" value="MDV2477217.1"/>
    <property type="molecule type" value="Genomic_DNA"/>
</dbReference>
<organism evidence="1 3">
    <name type="scientific">Rhodococcus zopfii</name>
    <dbReference type="NCBI Taxonomy" id="43772"/>
    <lineage>
        <taxon>Bacteria</taxon>
        <taxon>Bacillati</taxon>
        <taxon>Actinomycetota</taxon>
        <taxon>Actinomycetes</taxon>
        <taxon>Mycobacteriales</taxon>
        <taxon>Nocardiaceae</taxon>
        <taxon>Rhodococcus</taxon>
    </lineage>
</organism>
<comment type="caution">
    <text evidence="1">The sequence shown here is derived from an EMBL/GenBank/DDBJ whole genome shotgun (WGS) entry which is preliminary data.</text>
</comment>
<evidence type="ECO:0000313" key="1">
    <source>
        <dbReference type="EMBL" id="MDV2475136.1"/>
    </source>
</evidence>
<dbReference type="Proteomes" id="UP001275440">
    <property type="component" value="Unassembled WGS sequence"/>
</dbReference>
<sequence length="125" mass="13765">MMPDPTTPEGRAELRALQDKATAGPWEGVPGFGRTAIYGHDHDPGEFVAQRVGIPDTKLIIAAVNALPALLDALDEAEAAIDSIREYAQFLRWMADDVRQLDAVYQARVYDDIATTLERKIGDRT</sequence>
<protein>
    <submittedName>
        <fullName evidence="1">Uncharacterized protein</fullName>
    </submittedName>
</protein>
<name>A0ABU3WMB3_9NOCA</name>
<reference evidence="1 3" key="1">
    <citation type="submission" date="2019-10" db="EMBL/GenBank/DDBJ databases">
        <title>Draft Genome Assembly of Rhodococcus zopfii DSM44189.</title>
        <authorList>
            <person name="Sutton J.M."/>
            <person name="Akob D.M."/>
            <person name="Bushman T.J."/>
        </authorList>
    </citation>
    <scope>NUCLEOTIDE SEQUENCE [LARGE SCALE GENOMIC DNA]</scope>
    <source>
        <strain evidence="1 3">DSM 44189</strain>
    </source>
</reference>
<keyword evidence="3" id="KW-1185">Reference proteome</keyword>
<gene>
    <name evidence="1" type="ORF">F8M49_06325</name>
    <name evidence="2" type="ORF">F8M49_21090</name>
</gene>